<organism evidence="1 2">
    <name type="scientific">Sorghum bicolor</name>
    <name type="common">Sorghum</name>
    <name type="synonym">Sorghum vulgare</name>
    <dbReference type="NCBI Taxonomy" id="4558"/>
    <lineage>
        <taxon>Eukaryota</taxon>
        <taxon>Viridiplantae</taxon>
        <taxon>Streptophyta</taxon>
        <taxon>Embryophyta</taxon>
        <taxon>Tracheophyta</taxon>
        <taxon>Spermatophyta</taxon>
        <taxon>Magnoliopsida</taxon>
        <taxon>Liliopsida</taxon>
        <taxon>Poales</taxon>
        <taxon>Poaceae</taxon>
        <taxon>PACMAD clade</taxon>
        <taxon>Panicoideae</taxon>
        <taxon>Andropogonodae</taxon>
        <taxon>Andropogoneae</taxon>
        <taxon>Sorghinae</taxon>
        <taxon>Sorghum</taxon>
    </lineage>
</organism>
<dbReference type="AlphaFoldDB" id="A0A1W0VV53"/>
<keyword evidence="2" id="KW-1185">Reference proteome</keyword>
<dbReference type="Proteomes" id="UP000000768">
    <property type="component" value="Chromosome 10"/>
</dbReference>
<name>A0A1W0VV53_SORBI</name>
<protein>
    <submittedName>
        <fullName evidence="1">Uncharacterized protein</fullName>
    </submittedName>
</protein>
<evidence type="ECO:0000313" key="1">
    <source>
        <dbReference type="EMBL" id="OQU77169.1"/>
    </source>
</evidence>
<evidence type="ECO:0000313" key="2">
    <source>
        <dbReference type="Proteomes" id="UP000000768"/>
    </source>
</evidence>
<gene>
    <name evidence="1" type="ORF">SORBI_3010G275550</name>
</gene>
<dbReference type="Gramene" id="OQU77169">
    <property type="protein sequence ID" value="OQU77169"/>
    <property type="gene ID" value="SORBI_3010G275550"/>
</dbReference>
<dbReference type="EMBL" id="CM000769">
    <property type="protein sequence ID" value="OQU77169.1"/>
    <property type="molecule type" value="Genomic_DNA"/>
</dbReference>
<sequence length="128" mass="14819">MNTRSFCTFSLSFASSSAVDLIKLSVPSTAVLVNPRANSAMNFCMGRMRHMYSPVARACTTPACSHYLRTKHYLNLRTINMCTVCPNLVFNHVYWLHCYCRYLVYMLQTYYVLLSLSLKYKAHAYFKI</sequence>
<accession>A0A1W0VV53</accession>
<reference evidence="1 2" key="1">
    <citation type="journal article" date="2009" name="Nature">
        <title>The Sorghum bicolor genome and the diversification of grasses.</title>
        <authorList>
            <person name="Paterson A.H."/>
            <person name="Bowers J.E."/>
            <person name="Bruggmann R."/>
            <person name="Dubchak I."/>
            <person name="Grimwood J."/>
            <person name="Gundlach H."/>
            <person name="Haberer G."/>
            <person name="Hellsten U."/>
            <person name="Mitros T."/>
            <person name="Poliakov A."/>
            <person name="Schmutz J."/>
            <person name="Spannagl M."/>
            <person name="Tang H."/>
            <person name="Wang X."/>
            <person name="Wicker T."/>
            <person name="Bharti A.K."/>
            <person name="Chapman J."/>
            <person name="Feltus F.A."/>
            <person name="Gowik U."/>
            <person name="Grigoriev I.V."/>
            <person name="Lyons E."/>
            <person name="Maher C.A."/>
            <person name="Martis M."/>
            <person name="Narechania A."/>
            <person name="Otillar R.P."/>
            <person name="Penning B.W."/>
            <person name="Salamov A.A."/>
            <person name="Wang Y."/>
            <person name="Zhang L."/>
            <person name="Carpita N.C."/>
            <person name="Freeling M."/>
            <person name="Gingle A.R."/>
            <person name="Hash C.T."/>
            <person name="Keller B."/>
            <person name="Klein P."/>
            <person name="Kresovich S."/>
            <person name="McCann M.C."/>
            <person name="Ming R."/>
            <person name="Peterson D.G."/>
            <person name="Mehboob-ur-Rahman"/>
            <person name="Ware D."/>
            <person name="Westhoff P."/>
            <person name="Mayer K.F."/>
            <person name="Messing J."/>
            <person name="Rokhsar D.S."/>
        </authorList>
    </citation>
    <scope>NUCLEOTIDE SEQUENCE [LARGE SCALE GENOMIC DNA]</scope>
    <source>
        <strain evidence="2">cv. BTx623</strain>
    </source>
</reference>
<reference evidence="2" key="2">
    <citation type="journal article" date="2018" name="Plant J.">
        <title>The Sorghum bicolor reference genome: improved assembly, gene annotations, a transcriptome atlas, and signatures of genome organization.</title>
        <authorList>
            <person name="McCormick R.F."/>
            <person name="Truong S.K."/>
            <person name="Sreedasyam A."/>
            <person name="Jenkins J."/>
            <person name="Shu S."/>
            <person name="Sims D."/>
            <person name="Kennedy M."/>
            <person name="Amirebrahimi M."/>
            <person name="Weers B.D."/>
            <person name="McKinley B."/>
            <person name="Mattison A."/>
            <person name="Morishige D.T."/>
            <person name="Grimwood J."/>
            <person name="Schmutz J."/>
            <person name="Mullet J.E."/>
        </authorList>
    </citation>
    <scope>NUCLEOTIDE SEQUENCE [LARGE SCALE GENOMIC DNA]</scope>
    <source>
        <strain evidence="2">cv. BTx623</strain>
    </source>
</reference>
<proteinExistence type="predicted"/>
<dbReference type="InParanoid" id="A0A1W0VV53"/>